<organism evidence="1 2">
    <name type="scientific">Boeremia exigua</name>
    <dbReference type="NCBI Taxonomy" id="749465"/>
    <lineage>
        <taxon>Eukaryota</taxon>
        <taxon>Fungi</taxon>
        <taxon>Dikarya</taxon>
        <taxon>Ascomycota</taxon>
        <taxon>Pezizomycotina</taxon>
        <taxon>Dothideomycetes</taxon>
        <taxon>Pleosporomycetidae</taxon>
        <taxon>Pleosporales</taxon>
        <taxon>Pleosporineae</taxon>
        <taxon>Didymellaceae</taxon>
        <taxon>Boeremia</taxon>
    </lineage>
</organism>
<proteinExistence type="predicted"/>
<gene>
    <name evidence="1" type="ORF">OPT61_g5785</name>
</gene>
<dbReference type="EMBL" id="JAPHNI010000384">
    <property type="protein sequence ID" value="KAJ8111684.1"/>
    <property type="molecule type" value="Genomic_DNA"/>
</dbReference>
<name>A0ACC2I939_9PLEO</name>
<comment type="caution">
    <text evidence="1">The sequence shown here is derived from an EMBL/GenBank/DDBJ whole genome shotgun (WGS) entry which is preliminary data.</text>
</comment>
<evidence type="ECO:0000313" key="2">
    <source>
        <dbReference type="Proteomes" id="UP001153331"/>
    </source>
</evidence>
<accession>A0ACC2I939</accession>
<keyword evidence="2" id="KW-1185">Reference proteome</keyword>
<protein>
    <submittedName>
        <fullName evidence="1">Uncharacterized protein</fullName>
    </submittedName>
</protein>
<evidence type="ECO:0000313" key="1">
    <source>
        <dbReference type="EMBL" id="KAJ8111684.1"/>
    </source>
</evidence>
<dbReference type="Proteomes" id="UP001153331">
    <property type="component" value="Unassembled WGS sequence"/>
</dbReference>
<reference evidence="1" key="1">
    <citation type="submission" date="2022-11" db="EMBL/GenBank/DDBJ databases">
        <title>Genome Sequence of Boeremia exigua.</title>
        <authorList>
            <person name="Buettner E."/>
        </authorList>
    </citation>
    <scope>NUCLEOTIDE SEQUENCE</scope>
    <source>
        <strain evidence="1">CU02</strain>
    </source>
</reference>
<sequence>MPCFPLHSDRHPPLPPPQILFLERPHCDRVLRQACRSLCSCARTPTRAPAICFRGLHSMSQKGSNTSVDSSSVVDITQRRTGITPTGSRDTTPYTYETSTRDYFHQPQKQAPLLPRHYATLQEHANSVMRSASAESPYDGSRRGSFAWGLQATHGSEVPHNRRNPVMPQRTDNTTPPILEELVRKMTGDTSSTRSSSLVQSDAVFSRPSTTRSSIAGIEIEGLSRSYTSSSISGLARSIVKKIPEISTNRSTIGQSSQKTSMKNTFELNDLSPAQSGKKARKLSFQLPSGLDLKSQPETLHDPSLAMEDARWSADKAALPGLLSDCSGLAARRQVKMNLTLPIGLPECSSTNVQAGADFINTNGLTPALPLSPRALPVRKGETYWSQIAELNPGKAVPIAGEASAPISVADMVAHDQLASELGVQSVMLPATLPLTTPMTERPPQAIRDRSYIGQTPTKGNRSGWLRTSELSFGSTPDAYWTPEPKEGMTEHEAYAQRELIELAKTSRSARRRRWPWDKSKASGSDEHGRVKDERVDNRRRISVSLFKRSNRLSETTDKGMKEGKSPRSLGVPWRRERPMNKPPLPSASLANMTVPPTFVPPGSEKVSTSPVFDSAREVRGKLAGFFFDTNGVPSARRRPKASSGGYWDSNAVLMSMNTDLGLTNDEEEEGPEGRPLPAMFHFGPVNDITSPFPSPGLSTGPDGHLINKGISASPSQDFSSSIGAQDSWFRMHYRDYSADEELLTTTALKEADERRKFEWLIPEHLPNSPLCPLHIKYVGPSKGLCYWHGRKSNGWGVEPGRDYINDPMRIGQGKSRGWERGKVEPPKEQKKVRSLKSLIDPS</sequence>